<comment type="subcellular location">
    <subcellularLocation>
        <location evidence="2">Cell membrane</location>
        <topology evidence="2">Multi-pass membrane protein</topology>
    </subcellularLocation>
</comment>
<organism evidence="18 19">
    <name type="scientific">Paenactinomyces guangxiensis</name>
    <dbReference type="NCBI Taxonomy" id="1490290"/>
    <lineage>
        <taxon>Bacteria</taxon>
        <taxon>Bacillati</taxon>
        <taxon>Bacillota</taxon>
        <taxon>Bacilli</taxon>
        <taxon>Bacillales</taxon>
        <taxon>Thermoactinomycetaceae</taxon>
        <taxon>Paenactinomyces</taxon>
    </lineage>
</organism>
<dbReference type="CDD" id="cd06225">
    <property type="entry name" value="HAMP"/>
    <property type="match status" value="1"/>
</dbReference>
<dbReference type="GO" id="GO:0005886">
    <property type="term" value="C:plasma membrane"/>
    <property type="evidence" value="ECO:0007669"/>
    <property type="project" value="UniProtKB-SubCell"/>
</dbReference>
<dbReference type="Gene3D" id="6.10.340.10">
    <property type="match status" value="1"/>
</dbReference>
<dbReference type="SUPFAM" id="SSF55785">
    <property type="entry name" value="PYP-like sensor domain (PAS domain)"/>
    <property type="match status" value="1"/>
</dbReference>
<dbReference type="GO" id="GO:0000156">
    <property type="term" value="F:phosphorelay response regulator activity"/>
    <property type="evidence" value="ECO:0007669"/>
    <property type="project" value="TreeGrafter"/>
</dbReference>
<feature type="transmembrane region" description="Helical" evidence="14">
    <location>
        <begin position="180"/>
        <end position="199"/>
    </location>
</feature>
<evidence type="ECO:0000259" key="15">
    <source>
        <dbReference type="PROSITE" id="PS50109"/>
    </source>
</evidence>
<protein>
    <recommendedName>
        <fullName evidence="3">histidine kinase</fullName>
        <ecNumber evidence="3">2.7.13.3</ecNumber>
    </recommendedName>
</protein>
<dbReference type="Pfam" id="PF00672">
    <property type="entry name" value="HAMP"/>
    <property type="match status" value="1"/>
</dbReference>
<evidence type="ECO:0000256" key="7">
    <source>
        <dbReference type="ARBA" id="ARBA00022692"/>
    </source>
</evidence>
<dbReference type="Pfam" id="PF02518">
    <property type="entry name" value="HATPase_c"/>
    <property type="match status" value="1"/>
</dbReference>
<dbReference type="InterPro" id="IPR035965">
    <property type="entry name" value="PAS-like_dom_sf"/>
</dbReference>
<keyword evidence="4" id="KW-1003">Cell membrane</keyword>
<dbReference type="EC" id="2.7.13.3" evidence="3"/>
<evidence type="ECO:0000259" key="16">
    <source>
        <dbReference type="PROSITE" id="PS50112"/>
    </source>
</evidence>
<dbReference type="GO" id="GO:0006355">
    <property type="term" value="P:regulation of DNA-templated transcription"/>
    <property type="evidence" value="ECO:0007669"/>
    <property type="project" value="InterPro"/>
</dbReference>
<dbReference type="GO" id="GO:0005524">
    <property type="term" value="F:ATP binding"/>
    <property type="evidence" value="ECO:0007669"/>
    <property type="project" value="UniProtKB-KW"/>
</dbReference>
<evidence type="ECO:0000256" key="13">
    <source>
        <dbReference type="ARBA" id="ARBA00023136"/>
    </source>
</evidence>
<dbReference type="InterPro" id="IPR041328">
    <property type="entry name" value="HisK_sensor"/>
</dbReference>
<dbReference type="Gene3D" id="3.30.565.10">
    <property type="entry name" value="Histidine kinase-like ATPase, C-terminal domain"/>
    <property type="match status" value="1"/>
</dbReference>
<dbReference type="InterPro" id="IPR000014">
    <property type="entry name" value="PAS"/>
</dbReference>
<dbReference type="GO" id="GO:0000155">
    <property type="term" value="F:phosphorelay sensor kinase activity"/>
    <property type="evidence" value="ECO:0007669"/>
    <property type="project" value="InterPro"/>
</dbReference>
<dbReference type="SMART" id="SM00304">
    <property type="entry name" value="HAMP"/>
    <property type="match status" value="1"/>
</dbReference>
<dbReference type="Pfam" id="PF18698">
    <property type="entry name" value="HisK_sensor"/>
    <property type="match status" value="1"/>
</dbReference>
<evidence type="ECO:0000313" key="19">
    <source>
        <dbReference type="Proteomes" id="UP000535491"/>
    </source>
</evidence>
<dbReference type="EMBL" id="JACEIQ010000017">
    <property type="protein sequence ID" value="MBA4495644.1"/>
    <property type="molecule type" value="Genomic_DNA"/>
</dbReference>
<evidence type="ECO:0000256" key="6">
    <source>
        <dbReference type="ARBA" id="ARBA00022679"/>
    </source>
</evidence>
<dbReference type="InterPro" id="IPR005467">
    <property type="entry name" value="His_kinase_dom"/>
</dbReference>
<feature type="domain" description="Histidine kinase" evidence="15">
    <location>
        <begin position="378"/>
        <end position="597"/>
    </location>
</feature>
<dbReference type="InterPro" id="IPR013767">
    <property type="entry name" value="PAS_fold"/>
</dbReference>
<dbReference type="Pfam" id="PF00989">
    <property type="entry name" value="PAS"/>
    <property type="match status" value="1"/>
</dbReference>
<dbReference type="PANTHER" id="PTHR42878">
    <property type="entry name" value="TWO-COMPONENT HISTIDINE KINASE"/>
    <property type="match status" value="1"/>
</dbReference>
<keyword evidence="10" id="KW-0067">ATP-binding</keyword>
<feature type="domain" description="HAMP" evidence="17">
    <location>
        <begin position="201"/>
        <end position="255"/>
    </location>
</feature>
<reference evidence="18 19" key="1">
    <citation type="submission" date="2020-07" db="EMBL/GenBank/DDBJ databases">
        <authorList>
            <person name="Feng H."/>
        </authorList>
    </citation>
    <scope>NUCLEOTIDE SEQUENCE [LARGE SCALE GENOMIC DNA]</scope>
    <source>
        <strain evidence="19">s-10</strain>
    </source>
</reference>
<dbReference type="Gene3D" id="1.10.287.130">
    <property type="match status" value="1"/>
</dbReference>
<dbReference type="InterPro" id="IPR004358">
    <property type="entry name" value="Sig_transdc_His_kin-like_C"/>
</dbReference>
<dbReference type="FunFam" id="3.30.565.10:FF:000006">
    <property type="entry name" value="Sensor histidine kinase WalK"/>
    <property type="match status" value="1"/>
</dbReference>
<feature type="domain" description="PAS" evidence="16">
    <location>
        <begin position="260"/>
        <end position="301"/>
    </location>
</feature>
<evidence type="ECO:0000313" key="18">
    <source>
        <dbReference type="EMBL" id="MBA4495644.1"/>
    </source>
</evidence>
<dbReference type="SUPFAM" id="SSF158472">
    <property type="entry name" value="HAMP domain-like"/>
    <property type="match status" value="1"/>
</dbReference>
<evidence type="ECO:0000256" key="14">
    <source>
        <dbReference type="SAM" id="Phobius"/>
    </source>
</evidence>
<proteinExistence type="predicted"/>
<dbReference type="RefSeq" id="WP_181753308.1">
    <property type="nucleotide sequence ID" value="NZ_JACEIQ010000017.1"/>
</dbReference>
<evidence type="ECO:0000256" key="10">
    <source>
        <dbReference type="ARBA" id="ARBA00022840"/>
    </source>
</evidence>
<keyword evidence="8" id="KW-0547">Nucleotide-binding</keyword>
<keyword evidence="6" id="KW-0808">Transferase</keyword>
<evidence type="ECO:0000256" key="9">
    <source>
        <dbReference type="ARBA" id="ARBA00022777"/>
    </source>
</evidence>
<dbReference type="Pfam" id="PF00512">
    <property type="entry name" value="HisKA"/>
    <property type="match status" value="1"/>
</dbReference>
<dbReference type="PROSITE" id="PS50885">
    <property type="entry name" value="HAMP"/>
    <property type="match status" value="1"/>
</dbReference>
<gene>
    <name evidence="18" type="ORF">H1191_15205</name>
</gene>
<sequence length="604" mass="68610">MILRSVVGKLWLTIIILVSLVLILLSLFLSEQVEKTYVKDQKASLSQLADEIQKTLKALGSDQTQYLHDMSKISEMFNTYMVILDRDGSVLTNVGSPVVSNVPWKDVLSQQELDKILRGEKMEPKTERVSLDDQTGLSLPFLKDDILVVGVPYFNGEDIKGILILYQTQDQLSETDIKRWIFYSALIGIVLTTVFAFFLSTRITRPLIQMKKAAEKMARGQFSTRVPVRFHERDEIADLAMTFNRMAGQLEDSIHQLSQEKEQLFSILRSMSDGVLTMNKFGKVILTNPPADRFLGLWREKDSDKEMNTLPPPLRNFFNKVVEDEQEHMGDITEQGRTWAVIMAPLYAGDQVRGVVAVLRDVTEERRLDKMRKDFVANVSHELRTPLAMLQGYSEALMDDIAETPEERREIALVINEESQRMGRLVRELLDLARMEAGHIRVEPGQLSIYEFIQRVIRKFQALARDQQIRLSADLADGLPDVCWDGDKIEQVLTNLIDNAIRHTPPEGFVRVRVYEEKERIFLEVEDTGSGIPEEDLPFVFERFYKADKARTRGQSGGTGLGLSIVKHLVSAHGGEVSVKSSLGEGTVFIIQLPIRVKEEGKDL</sequence>
<dbReference type="Gene3D" id="3.30.450.20">
    <property type="entry name" value="PAS domain"/>
    <property type="match status" value="1"/>
</dbReference>
<keyword evidence="7 14" id="KW-0812">Transmembrane</keyword>
<evidence type="ECO:0000259" key="17">
    <source>
        <dbReference type="PROSITE" id="PS50885"/>
    </source>
</evidence>
<evidence type="ECO:0000256" key="12">
    <source>
        <dbReference type="ARBA" id="ARBA00023012"/>
    </source>
</evidence>
<dbReference type="InterPro" id="IPR003660">
    <property type="entry name" value="HAMP_dom"/>
</dbReference>
<dbReference type="SUPFAM" id="SSF55874">
    <property type="entry name" value="ATPase domain of HSP90 chaperone/DNA topoisomerase II/histidine kinase"/>
    <property type="match status" value="1"/>
</dbReference>
<keyword evidence="11 14" id="KW-1133">Transmembrane helix</keyword>
<evidence type="ECO:0000256" key="1">
    <source>
        <dbReference type="ARBA" id="ARBA00000085"/>
    </source>
</evidence>
<dbReference type="Proteomes" id="UP000535491">
    <property type="component" value="Unassembled WGS sequence"/>
</dbReference>
<name>A0A7W1WTC9_9BACL</name>
<dbReference type="NCBIfam" id="TIGR00229">
    <property type="entry name" value="sensory_box"/>
    <property type="match status" value="1"/>
</dbReference>
<dbReference type="PRINTS" id="PR00344">
    <property type="entry name" value="BCTRLSENSOR"/>
</dbReference>
<dbReference type="InterPro" id="IPR036890">
    <property type="entry name" value="HATPase_C_sf"/>
</dbReference>
<dbReference type="FunFam" id="1.10.287.130:FF:000001">
    <property type="entry name" value="Two-component sensor histidine kinase"/>
    <property type="match status" value="1"/>
</dbReference>
<dbReference type="SMART" id="SM00387">
    <property type="entry name" value="HATPase_c"/>
    <property type="match status" value="1"/>
</dbReference>
<comment type="caution">
    <text evidence="18">The sequence shown here is derived from an EMBL/GenBank/DDBJ whole genome shotgun (WGS) entry which is preliminary data.</text>
</comment>
<keyword evidence="5" id="KW-0597">Phosphoprotein</keyword>
<comment type="catalytic activity">
    <reaction evidence="1">
        <text>ATP + protein L-histidine = ADP + protein N-phospho-L-histidine.</text>
        <dbReference type="EC" id="2.7.13.3"/>
    </reaction>
</comment>
<dbReference type="GO" id="GO:0030295">
    <property type="term" value="F:protein kinase activator activity"/>
    <property type="evidence" value="ECO:0007669"/>
    <property type="project" value="TreeGrafter"/>
</dbReference>
<evidence type="ECO:0000256" key="8">
    <source>
        <dbReference type="ARBA" id="ARBA00022741"/>
    </source>
</evidence>
<dbReference type="InterPro" id="IPR050351">
    <property type="entry name" value="BphY/WalK/GraS-like"/>
</dbReference>
<dbReference type="CDD" id="cd00075">
    <property type="entry name" value="HATPase"/>
    <property type="match status" value="1"/>
</dbReference>
<dbReference type="InterPro" id="IPR003594">
    <property type="entry name" value="HATPase_dom"/>
</dbReference>
<keyword evidence="19" id="KW-1185">Reference proteome</keyword>
<feature type="transmembrane region" description="Helical" evidence="14">
    <location>
        <begin position="6"/>
        <end position="29"/>
    </location>
</feature>
<dbReference type="InterPro" id="IPR003661">
    <property type="entry name" value="HisK_dim/P_dom"/>
</dbReference>
<evidence type="ECO:0000256" key="11">
    <source>
        <dbReference type="ARBA" id="ARBA00022989"/>
    </source>
</evidence>
<keyword evidence="12" id="KW-0902">Two-component regulatory system</keyword>
<keyword evidence="9" id="KW-0418">Kinase</keyword>
<evidence type="ECO:0000256" key="2">
    <source>
        <dbReference type="ARBA" id="ARBA00004651"/>
    </source>
</evidence>
<dbReference type="SUPFAM" id="SSF47384">
    <property type="entry name" value="Homodimeric domain of signal transducing histidine kinase"/>
    <property type="match status" value="1"/>
</dbReference>
<evidence type="ECO:0000256" key="4">
    <source>
        <dbReference type="ARBA" id="ARBA00022475"/>
    </source>
</evidence>
<evidence type="ECO:0000256" key="3">
    <source>
        <dbReference type="ARBA" id="ARBA00012438"/>
    </source>
</evidence>
<evidence type="ECO:0000256" key="5">
    <source>
        <dbReference type="ARBA" id="ARBA00022553"/>
    </source>
</evidence>
<keyword evidence="13 14" id="KW-0472">Membrane</keyword>
<accession>A0A7W1WTC9</accession>
<dbReference type="SMART" id="SM00388">
    <property type="entry name" value="HisKA"/>
    <property type="match status" value="1"/>
</dbReference>
<dbReference type="PANTHER" id="PTHR42878:SF3">
    <property type="entry name" value="HISTIDINE PROTEIN KINASE SAES"/>
    <property type="match status" value="1"/>
</dbReference>
<dbReference type="InterPro" id="IPR036097">
    <property type="entry name" value="HisK_dim/P_sf"/>
</dbReference>
<dbReference type="PROSITE" id="PS50112">
    <property type="entry name" value="PAS"/>
    <property type="match status" value="1"/>
</dbReference>
<dbReference type="CDD" id="cd00082">
    <property type="entry name" value="HisKA"/>
    <property type="match status" value="1"/>
</dbReference>
<dbReference type="AlphaFoldDB" id="A0A7W1WTC9"/>
<dbReference type="PROSITE" id="PS50109">
    <property type="entry name" value="HIS_KIN"/>
    <property type="match status" value="1"/>
</dbReference>
<dbReference type="GO" id="GO:0007234">
    <property type="term" value="P:osmosensory signaling via phosphorelay pathway"/>
    <property type="evidence" value="ECO:0007669"/>
    <property type="project" value="TreeGrafter"/>
</dbReference>